<dbReference type="InterPro" id="IPR025662">
    <property type="entry name" value="Sigma_54_int_dom_ATP-bd_1"/>
</dbReference>
<dbReference type="Pfam" id="PF00072">
    <property type="entry name" value="Response_reg"/>
    <property type="match status" value="1"/>
</dbReference>
<evidence type="ECO:0000313" key="8">
    <source>
        <dbReference type="EMBL" id="AMY13006.1"/>
    </source>
</evidence>
<feature type="domain" description="Sigma-54 factor interaction" evidence="6">
    <location>
        <begin position="222"/>
        <end position="453"/>
    </location>
</feature>
<dbReference type="InterPro" id="IPR003593">
    <property type="entry name" value="AAA+_ATPase"/>
</dbReference>
<evidence type="ECO:0000259" key="6">
    <source>
        <dbReference type="PROSITE" id="PS50045"/>
    </source>
</evidence>
<dbReference type="PATRIC" id="fig|1813736.3.peg.6609"/>
<evidence type="ECO:0000256" key="4">
    <source>
        <dbReference type="ARBA" id="ARBA00023163"/>
    </source>
</evidence>
<protein>
    <submittedName>
        <fullName evidence="8">Transcriptional regulatory protein ZraR</fullName>
    </submittedName>
</protein>
<dbReference type="Pfam" id="PF02954">
    <property type="entry name" value="HTH_8"/>
    <property type="match status" value="1"/>
</dbReference>
<keyword evidence="1" id="KW-0547">Nucleotide-binding</keyword>
<sequence length="545" mass="60306">MALLELRLILNVSEVSPNSELPRACACTPKRRVPRACALEAAALPSWSVLKACLHAEAGTPRFRRPPRRRVNILAPMSQPSRPLLLVDDEGAFRRGVAEYLSGTGFTVTEASTVAEALEQLEGFAFDVVLTDLRLPDGEGTTVLDAARARYPDILVLVVTGHGSIRAAVDAIRQGAADFVTKPFQLAELDLALGRAIERQRLQAENTYLREQLRERYRLAQLVGRSPAMQEVFKIVETVAPTNSTILILGETGTGKELVARAIHQISTRSGEKFVALNCSAIPESLLEAELFGHVKGAFTGAIASRPGRFELAHRGTLFLDEIGTMPVPLQAKLLRALQEREVERIGEARPIKIDVRVLAATNANLDEMVRQGTFREDLFYRLNVIPVQLPPLRERRDDVPLLVRDMLQRLGAQSVPPRIDVTFSQEAMRRLMAYDWPGNIRQLENTVERALALSPGRSQIDVSVLPPDVRGDRPDDRGVTINLPEQGLDLEQELASVERVYIAQALARTEQNRSRAADLLGVKRTTLVEKIKRLERLGLGDGLQ</sequence>
<name>A0A143PXP1_LUTPR</name>
<evidence type="ECO:0000256" key="5">
    <source>
        <dbReference type="PROSITE-ProRule" id="PRU00169"/>
    </source>
</evidence>
<dbReference type="Gene3D" id="1.10.10.60">
    <property type="entry name" value="Homeodomain-like"/>
    <property type="match status" value="1"/>
</dbReference>
<dbReference type="InterPro" id="IPR027417">
    <property type="entry name" value="P-loop_NTPase"/>
</dbReference>
<dbReference type="SMART" id="SM00382">
    <property type="entry name" value="AAA"/>
    <property type="match status" value="1"/>
</dbReference>
<dbReference type="InterPro" id="IPR009057">
    <property type="entry name" value="Homeodomain-like_sf"/>
</dbReference>
<dbReference type="SUPFAM" id="SSF46689">
    <property type="entry name" value="Homeodomain-like"/>
    <property type="match status" value="1"/>
</dbReference>
<accession>A0A143PXP1</accession>
<dbReference type="STRING" id="1855912.LuPra_06292"/>
<dbReference type="Gene3D" id="3.40.50.300">
    <property type="entry name" value="P-loop containing nucleotide triphosphate hydrolases"/>
    <property type="match status" value="1"/>
</dbReference>
<dbReference type="SMART" id="SM00448">
    <property type="entry name" value="REC"/>
    <property type="match status" value="1"/>
</dbReference>
<feature type="domain" description="Response regulatory" evidence="7">
    <location>
        <begin position="83"/>
        <end position="197"/>
    </location>
</feature>
<dbReference type="AlphaFoldDB" id="A0A143PXP1"/>
<dbReference type="InterPro" id="IPR025944">
    <property type="entry name" value="Sigma_54_int_dom_CS"/>
</dbReference>
<proteinExistence type="predicted"/>
<evidence type="ECO:0000259" key="7">
    <source>
        <dbReference type="PROSITE" id="PS50110"/>
    </source>
</evidence>
<dbReference type="InterPro" id="IPR001789">
    <property type="entry name" value="Sig_transdc_resp-reg_receiver"/>
</dbReference>
<dbReference type="CDD" id="cd00009">
    <property type="entry name" value="AAA"/>
    <property type="match status" value="1"/>
</dbReference>
<dbReference type="PROSITE" id="PS00688">
    <property type="entry name" value="SIGMA54_INTERACT_3"/>
    <property type="match status" value="1"/>
</dbReference>
<evidence type="ECO:0000256" key="2">
    <source>
        <dbReference type="ARBA" id="ARBA00022840"/>
    </source>
</evidence>
<reference evidence="8 9" key="1">
    <citation type="journal article" date="2016" name="Genome Announc.">
        <title>First Complete Genome Sequence of a Subdivision 6 Acidobacterium Strain.</title>
        <authorList>
            <person name="Huang S."/>
            <person name="Vieira S."/>
            <person name="Bunk B."/>
            <person name="Riedel T."/>
            <person name="Sproer C."/>
            <person name="Overmann J."/>
        </authorList>
    </citation>
    <scope>NUCLEOTIDE SEQUENCE [LARGE SCALE GENOMIC DNA]</scope>
    <source>
        <strain evidence="9">DSM 100886 HEG_-6_39</strain>
    </source>
</reference>
<dbReference type="EMBL" id="CP015136">
    <property type="protein sequence ID" value="AMY13006.1"/>
    <property type="molecule type" value="Genomic_DNA"/>
</dbReference>
<evidence type="ECO:0000256" key="1">
    <source>
        <dbReference type="ARBA" id="ARBA00022741"/>
    </source>
</evidence>
<reference evidence="9" key="2">
    <citation type="submission" date="2016-04" db="EMBL/GenBank/DDBJ databases">
        <title>First Complete Genome Sequence of a Subdivision 6 Acidobacterium.</title>
        <authorList>
            <person name="Huang S."/>
            <person name="Vieira S."/>
            <person name="Bunk B."/>
            <person name="Riedel T."/>
            <person name="Sproeer C."/>
            <person name="Overmann J."/>
        </authorList>
    </citation>
    <scope>NUCLEOTIDE SEQUENCE [LARGE SCALE GENOMIC DNA]</scope>
    <source>
        <strain evidence="9">DSM 100886 HEG_-6_39</strain>
    </source>
</reference>
<dbReference type="KEGG" id="abac:LuPra_06292"/>
<dbReference type="GO" id="GO:0000160">
    <property type="term" value="P:phosphorelay signal transduction system"/>
    <property type="evidence" value="ECO:0007669"/>
    <property type="project" value="InterPro"/>
</dbReference>
<dbReference type="PROSITE" id="PS50045">
    <property type="entry name" value="SIGMA54_INTERACT_4"/>
    <property type="match status" value="1"/>
</dbReference>
<organism evidence="8 9">
    <name type="scientific">Luteitalea pratensis</name>
    <dbReference type="NCBI Taxonomy" id="1855912"/>
    <lineage>
        <taxon>Bacteria</taxon>
        <taxon>Pseudomonadati</taxon>
        <taxon>Acidobacteriota</taxon>
        <taxon>Vicinamibacteria</taxon>
        <taxon>Vicinamibacterales</taxon>
        <taxon>Vicinamibacteraceae</taxon>
        <taxon>Luteitalea</taxon>
    </lineage>
</organism>
<dbReference type="InterPro" id="IPR011006">
    <property type="entry name" value="CheY-like_superfamily"/>
</dbReference>
<dbReference type="SUPFAM" id="SSF52172">
    <property type="entry name" value="CheY-like"/>
    <property type="match status" value="1"/>
</dbReference>
<evidence type="ECO:0000256" key="3">
    <source>
        <dbReference type="ARBA" id="ARBA00023015"/>
    </source>
</evidence>
<dbReference type="PROSITE" id="PS50110">
    <property type="entry name" value="RESPONSE_REGULATORY"/>
    <property type="match status" value="1"/>
</dbReference>
<evidence type="ECO:0000313" key="9">
    <source>
        <dbReference type="Proteomes" id="UP000076079"/>
    </source>
</evidence>
<feature type="modified residue" description="4-aspartylphosphate" evidence="5">
    <location>
        <position position="132"/>
    </location>
</feature>
<keyword evidence="2" id="KW-0067">ATP-binding</keyword>
<dbReference type="SUPFAM" id="SSF52540">
    <property type="entry name" value="P-loop containing nucleoside triphosphate hydrolases"/>
    <property type="match status" value="1"/>
</dbReference>
<dbReference type="GO" id="GO:0005524">
    <property type="term" value="F:ATP binding"/>
    <property type="evidence" value="ECO:0007669"/>
    <property type="project" value="UniProtKB-KW"/>
</dbReference>
<dbReference type="PANTHER" id="PTHR32071">
    <property type="entry name" value="TRANSCRIPTIONAL REGULATORY PROTEIN"/>
    <property type="match status" value="1"/>
</dbReference>
<dbReference type="Pfam" id="PF00158">
    <property type="entry name" value="Sigma54_activat"/>
    <property type="match status" value="1"/>
</dbReference>
<keyword evidence="9" id="KW-1185">Reference proteome</keyword>
<gene>
    <name evidence="8" type="primary">zraR_27</name>
    <name evidence="8" type="ORF">LuPra_06292</name>
</gene>
<dbReference type="InterPro" id="IPR058031">
    <property type="entry name" value="AAA_lid_NorR"/>
</dbReference>
<dbReference type="InterPro" id="IPR002078">
    <property type="entry name" value="Sigma_54_int"/>
</dbReference>
<dbReference type="GO" id="GO:0006355">
    <property type="term" value="P:regulation of DNA-templated transcription"/>
    <property type="evidence" value="ECO:0007669"/>
    <property type="project" value="InterPro"/>
</dbReference>
<dbReference type="Proteomes" id="UP000076079">
    <property type="component" value="Chromosome"/>
</dbReference>
<dbReference type="FunFam" id="3.40.50.300:FF:000006">
    <property type="entry name" value="DNA-binding transcriptional regulator NtrC"/>
    <property type="match status" value="1"/>
</dbReference>
<dbReference type="PRINTS" id="PR01590">
    <property type="entry name" value="HTHFIS"/>
</dbReference>
<dbReference type="PROSITE" id="PS00675">
    <property type="entry name" value="SIGMA54_INTERACT_1"/>
    <property type="match status" value="1"/>
</dbReference>
<dbReference type="Gene3D" id="3.40.50.2300">
    <property type="match status" value="1"/>
</dbReference>
<dbReference type="InterPro" id="IPR002197">
    <property type="entry name" value="HTH_Fis"/>
</dbReference>
<dbReference type="Pfam" id="PF25601">
    <property type="entry name" value="AAA_lid_14"/>
    <property type="match status" value="1"/>
</dbReference>
<dbReference type="GO" id="GO:0043565">
    <property type="term" value="F:sequence-specific DNA binding"/>
    <property type="evidence" value="ECO:0007669"/>
    <property type="project" value="InterPro"/>
</dbReference>
<keyword evidence="5" id="KW-0597">Phosphoprotein</keyword>
<keyword evidence="3" id="KW-0805">Transcription regulation</keyword>
<keyword evidence="4" id="KW-0804">Transcription</keyword>
<dbReference type="Gene3D" id="1.10.8.60">
    <property type="match status" value="1"/>
</dbReference>